<evidence type="ECO:0000313" key="6">
    <source>
        <dbReference type="EMBL" id="QDU27804.1"/>
    </source>
</evidence>
<evidence type="ECO:0000313" key="7">
    <source>
        <dbReference type="Proteomes" id="UP000315017"/>
    </source>
</evidence>
<evidence type="ECO:0000256" key="4">
    <source>
        <dbReference type="ARBA" id="ARBA00035174"/>
    </source>
</evidence>
<organism evidence="6 7">
    <name type="scientific">Anatilimnocola aggregata</name>
    <dbReference type="NCBI Taxonomy" id="2528021"/>
    <lineage>
        <taxon>Bacteria</taxon>
        <taxon>Pseudomonadati</taxon>
        <taxon>Planctomycetota</taxon>
        <taxon>Planctomycetia</taxon>
        <taxon>Pirellulales</taxon>
        <taxon>Pirellulaceae</taxon>
        <taxon>Anatilimnocola</taxon>
    </lineage>
</organism>
<evidence type="ECO:0000256" key="2">
    <source>
        <dbReference type="ARBA" id="ARBA00022980"/>
    </source>
</evidence>
<sequence>MAYQCEYCEKSKSKGNQIETRGKAKYLGGVGTKVTGITRREFKPNLQRVRITTPGGTNLTVRICTRCLKKGVVRKAVKQAPFKLPVAAAKTTPGVKPATTGK</sequence>
<proteinExistence type="inferred from homology"/>
<dbReference type="NCBIfam" id="TIGR00009">
    <property type="entry name" value="L28"/>
    <property type="match status" value="1"/>
</dbReference>
<dbReference type="Pfam" id="PF00830">
    <property type="entry name" value="Ribosomal_L28"/>
    <property type="match status" value="1"/>
</dbReference>
<keyword evidence="3 5" id="KW-0687">Ribonucleoprotein</keyword>
<dbReference type="RefSeq" id="WP_145089031.1">
    <property type="nucleotide sequence ID" value="NZ_CP036274.1"/>
</dbReference>
<name>A0A517YC54_9BACT</name>
<dbReference type="PANTHER" id="PTHR39080">
    <property type="entry name" value="50S RIBOSOMAL PROTEIN L28"/>
    <property type="match status" value="1"/>
</dbReference>
<protein>
    <recommendedName>
        <fullName evidence="4 5">Large ribosomal subunit protein bL28</fullName>
    </recommendedName>
</protein>
<accession>A0A517YC54</accession>
<dbReference type="SUPFAM" id="SSF143800">
    <property type="entry name" value="L28p-like"/>
    <property type="match status" value="1"/>
</dbReference>
<dbReference type="Gene3D" id="2.20.150.30">
    <property type="match status" value="1"/>
</dbReference>
<keyword evidence="7" id="KW-1185">Reference proteome</keyword>
<comment type="similarity">
    <text evidence="1 5">Belongs to the bacterial ribosomal protein bL28 family.</text>
</comment>
<dbReference type="InterPro" id="IPR001383">
    <property type="entry name" value="Ribosomal_bL28_bact-type"/>
</dbReference>
<dbReference type="KEGG" id="aagg:ETAA8_28950"/>
<dbReference type="Proteomes" id="UP000315017">
    <property type="component" value="Chromosome"/>
</dbReference>
<dbReference type="EMBL" id="CP036274">
    <property type="protein sequence ID" value="QDU27804.1"/>
    <property type="molecule type" value="Genomic_DNA"/>
</dbReference>
<dbReference type="GO" id="GO:0006412">
    <property type="term" value="P:translation"/>
    <property type="evidence" value="ECO:0007669"/>
    <property type="project" value="UniProtKB-UniRule"/>
</dbReference>
<dbReference type="AlphaFoldDB" id="A0A517YC54"/>
<dbReference type="InterPro" id="IPR026569">
    <property type="entry name" value="Ribosomal_bL28"/>
</dbReference>
<dbReference type="PANTHER" id="PTHR39080:SF1">
    <property type="entry name" value="LARGE RIBOSOMAL SUBUNIT PROTEIN BL28A"/>
    <property type="match status" value="1"/>
</dbReference>
<dbReference type="GO" id="GO:0003735">
    <property type="term" value="F:structural constituent of ribosome"/>
    <property type="evidence" value="ECO:0007669"/>
    <property type="project" value="InterPro"/>
</dbReference>
<gene>
    <name evidence="5 6" type="primary">rpmB</name>
    <name evidence="6" type="ORF">ETAA8_28950</name>
</gene>
<evidence type="ECO:0000256" key="1">
    <source>
        <dbReference type="ARBA" id="ARBA00008760"/>
    </source>
</evidence>
<evidence type="ECO:0000256" key="5">
    <source>
        <dbReference type="HAMAP-Rule" id="MF_00373"/>
    </source>
</evidence>
<reference evidence="6 7" key="1">
    <citation type="submission" date="2019-02" db="EMBL/GenBank/DDBJ databases">
        <title>Deep-cultivation of Planctomycetes and their phenomic and genomic characterization uncovers novel biology.</title>
        <authorList>
            <person name="Wiegand S."/>
            <person name="Jogler M."/>
            <person name="Boedeker C."/>
            <person name="Pinto D."/>
            <person name="Vollmers J."/>
            <person name="Rivas-Marin E."/>
            <person name="Kohn T."/>
            <person name="Peeters S.H."/>
            <person name="Heuer A."/>
            <person name="Rast P."/>
            <person name="Oberbeckmann S."/>
            <person name="Bunk B."/>
            <person name="Jeske O."/>
            <person name="Meyerdierks A."/>
            <person name="Storesund J.E."/>
            <person name="Kallscheuer N."/>
            <person name="Luecker S."/>
            <person name="Lage O.M."/>
            <person name="Pohl T."/>
            <person name="Merkel B.J."/>
            <person name="Hornburger P."/>
            <person name="Mueller R.-W."/>
            <person name="Bruemmer F."/>
            <person name="Labrenz M."/>
            <person name="Spormann A.M."/>
            <person name="Op den Camp H."/>
            <person name="Overmann J."/>
            <person name="Amann R."/>
            <person name="Jetten M.S.M."/>
            <person name="Mascher T."/>
            <person name="Medema M.H."/>
            <person name="Devos D.P."/>
            <person name="Kaster A.-K."/>
            <person name="Ovreas L."/>
            <person name="Rohde M."/>
            <person name="Galperin M.Y."/>
            <person name="Jogler C."/>
        </authorList>
    </citation>
    <scope>NUCLEOTIDE SEQUENCE [LARGE SCALE GENOMIC DNA]</scope>
    <source>
        <strain evidence="6 7">ETA_A8</strain>
    </source>
</reference>
<dbReference type="OrthoDB" id="9805609at2"/>
<dbReference type="InterPro" id="IPR037147">
    <property type="entry name" value="Ribosomal_bL28_sf"/>
</dbReference>
<dbReference type="InterPro" id="IPR050096">
    <property type="entry name" value="Bacterial_rp_bL28"/>
</dbReference>
<keyword evidence="2 5" id="KW-0689">Ribosomal protein</keyword>
<dbReference type="HAMAP" id="MF_00373">
    <property type="entry name" value="Ribosomal_bL28"/>
    <property type="match status" value="1"/>
</dbReference>
<dbReference type="GO" id="GO:1990904">
    <property type="term" value="C:ribonucleoprotein complex"/>
    <property type="evidence" value="ECO:0007669"/>
    <property type="project" value="UniProtKB-KW"/>
</dbReference>
<dbReference type="Gene3D" id="2.30.170.40">
    <property type="entry name" value="Ribosomal protein L28/L24"/>
    <property type="match status" value="1"/>
</dbReference>
<evidence type="ECO:0000256" key="3">
    <source>
        <dbReference type="ARBA" id="ARBA00023274"/>
    </source>
</evidence>
<dbReference type="InterPro" id="IPR034704">
    <property type="entry name" value="Ribosomal_bL28/bL31-like_sf"/>
</dbReference>
<dbReference type="GO" id="GO:0005840">
    <property type="term" value="C:ribosome"/>
    <property type="evidence" value="ECO:0007669"/>
    <property type="project" value="UniProtKB-KW"/>
</dbReference>